<protein>
    <submittedName>
        <fullName evidence="1">Uncharacterized protein</fullName>
    </submittedName>
</protein>
<dbReference type="EMBL" id="JAEACU010000001">
    <property type="protein sequence ID" value="KAH7547184.1"/>
    <property type="molecule type" value="Genomic_DNA"/>
</dbReference>
<sequence>MARILFGARYPGFNMLKLRARGGMPVAFADFEEIEQANNAMDKLRGALLPSSDRGGMHIEYARSKMRKH</sequence>
<accession>A0A978W5F0</accession>
<dbReference type="Gene3D" id="3.30.70.330">
    <property type="match status" value="1"/>
</dbReference>
<proteinExistence type="predicted"/>
<comment type="caution">
    <text evidence="1">The sequence shown here is derived from an EMBL/GenBank/DDBJ whole genome shotgun (WGS) entry which is preliminary data.</text>
</comment>
<gene>
    <name evidence="1" type="ORF">FEM48_Zijuj01G0282400</name>
</gene>
<evidence type="ECO:0000313" key="1">
    <source>
        <dbReference type="EMBL" id="KAH7547184.1"/>
    </source>
</evidence>
<reference evidence="1" key="1">
    <citation type="journal article" date="2021" name="Front. Plant Sci.">
        <title>Chromosome-Scale Genome Assembly for Chinese Sour Jujube and Insights Into Its Genome Evolution and Domestication Signature.</title>
        <authorList>
            <person name="Shen L.-Y."/>
            <person name="Luo H."/>
            <person name="Wang X.-L."/>
            <person name="Wang X.-M."/>
            <person name="Qiu X.-J."/>
            <person name="Liu H."/>
            <person name="Zhou S.-S."/>
            <person name="Jia K.-H."/>
            <person name="Nie S."/>
            <person name="Bao Y.-T."/>
            <person name="Zhang R.-G."/>
            <person name="Yun Q.-Z."/>
            <person name="Chai Y.-H."/>
            <person name="Lu J.-Y."/>
            <person name="Li Y."/>
            <person name="Zhao S.-W."/>
            <person name="Mao J.-F."/>
            <person name="Jia S.-G."/>
            <person name="Mao Y.-M."/>
        </authorList>
    </citation>
    <scope>NUCLEOTIDE SEQUENCE</scope>
    <source>
        <strain evidence="1">AT0</strain>
        <tissue evidence="1">Leaf</tissue>
    </source>
</reference>
<dbReference type="AlphaFoldDB" id="A0A978W5F0"/>
<organism evidence="1 2">
    <name type="scientific">Ziziphus jujuba var. spinosa</name>
    <dbReference type="NCBI Taxonomy" id="714518"/>
    <lineage>
        <taxon>Eukaryota</taxon>
        <taxon>Viridiplantae</taxon>
        <taxon>Streptophyta</taxon>
        <taxon>Embryophyta</taxon>
        <taxon>Tracheophyta</taxon>
        <taxon>Spermatophyta</taxon>
        <taxon>Magnoliopsida</taxon>
        <taxon>eudicotyledons</taxon>
        <taxon>Gunneridae</taxon>
        <taxon>Pentapetalae</taxon>
        <taxon>rosids</taxon>
        <taxon>fabids</taxon>
        <taxon>Rosales</taxon>
        <taxon>Rhamnaceae</taxon>
        <taxon>Paliureae</taxon>
        <taxon>Ziziphus</taxon>
    </lineage>
</organism>
<evidence type="ECO:0000313" key="2">
    <source>
        <dbReference type="Proteomes" id="UP000813462"/>
    </source>
</evidence>
<dbReference type="Proteomes" id="UP000813462">
    <property type="component" value="Unassembled WGS sequence"/>
</dbReference>
<name>A0A978W5F0_ZIZJJ</name>
<dbReference type="InterPro" id="IPR012677">
    <property type="entry name" value="Nucleotide-bd_a/b_plait_sf"/>
</dbReference>